<dbReference type="RefSeq" id="WP_368377379.1">
    <property type="nucleotide sequence ID" value="NZ_JBFRYB010000005.1"/>
</dbReference>
<gene>
    <name evidence="2" type="ORF">AB4875_17345</name>
</gene>
<evidence type="ECO:0008006" key="4">
    <source>
        <dbReference type="Google" id="ProtNLM"/>
    </source>
</evidence>
<comment type="caution">
    <text evidence="2">The sequence shown here is derived from an EMBL/GenBank/DDBJ whole genome shotgun (WGS) entry which is preliminary data.</text>
</comment>
<protein>
    <recommendedName>
        <fullName evidence="4">BON domain-containing protein</fullName>
    </recommendedName>
</protein>
<evidence type="ECO:0000313" key="2">
    <source>
        <dbReference type="EMBL" id="MEX1667260.1"/>
    </source>
</evidence>
<evidence type="ECO:0000256" key="1">
    <source>
        <dbReference type="SAM" id="SignalP"/>
    </source>
</evidence>
<keyword evidence="3" id="KW-1185">Reference proteome</keyword>
<evidence type="ECO:0000313" key="3">
    <source>
        <dbReference type="Proteomes" id="UP001557484"/>
    </source>
</evidence>
<feature type="chain" id="PRO_5046908413" description="BON domain-containing protein" evidence="1">
    <location>
        <begin position="23"/>
        <end position="111"/>
    </location>
</feature>
<organism evidence="2 3">
    <name type="scientific">Zhongshania arctica</name>
    <dbReference type="NCBI Taxonomy" id="3238302"/>
    <lineage>
        <taxon>Bacteria</taxon>
        <taxon>Pseudomonadati</taxon>
        <taxon>Pseudomonadota</taxon>
        <taxon>Gammaproteobacteria</taxon>
        <taxon>Cellvibrionales</taxon>
        <taxon>Spongiibacteraceae</taxon>
        <taxon>Zhongshania</taxon>
    </lineage>
</organism>
<proteinExistence type="predicted"/>
<sequence>MKIKQIITASAIGVFACNLAFASPTSSSNPLYVQAGGHIGVHSSADQELAKAVISKLQADSKLAGVLEVDSRDGNISISGRVDEVSMIYRVVEIIKDNNAVKSVDVRQLDT</sequence>
<accession>A0ABV3U040</accession>
<reference evidence="2 3" key="1">
    <citation type="journal article" date="2011" name="Int. J. Syst. Evol. Microbiol.">
        <title>Zhongshania antarctica gen. nov., sp. nov. and Zhongshania guokunii sp. nov., gammaproteobacteria respectively isolated from coastal attached (fast) ice and surface seawater of the Antarctic.</title>
        <authorList>
            <person name="Li H.J."/>
            <person name="Zhang X.Y."/>
            <person name="Chen C.X."/>
            <person name="Zhang Y.J."/>
            <person name="Gao Z.M."/>
            <person name="Yu Y."/>
            <person name="Chen X.L."/>
            <person name="Chen B."/>
            <person name="Zhang Y.Z."/>
        </authorList>
    </citation>
    <scope>NUCLEOTIDE SEQUENCE [LARGE SCALE GENOMIC DNA]</scope>
    <source>
        <strain evidence="2 3">R06B22</strain>
    </source>
</reference>
<dbReference type="PROSITE" id="PS51257">
    <property type="entry name" value="PROKAR_LIPOPROTEIN"/>
    <property type="match status" value="1"/>
</dbReference>
<keyword evidence="1" id="KW-0732">Signal</keyword>
<dbReference type="Proteomes" id="UP001557484">
    <property type="component" value="Unassembled WGS sequence"/>
</dbReference>
<dbReference type="EMBL" id="JBFRYB010000005">
    <property type="protein sequence ID" value="MEX1667260.1"/>
    <property type="molecule type" value="Genomic_DNA"/>
</dbReference>
<name>A0ABV3U040_9GAMM</name>
<feature type="signal peptide" evidence="1">
    <location>
        <begin position="1"/>
        <end position="22"/>
    </location>
</feature>